<dbReference type="EMBL" id="ML979132">
    <property type="protein sequence ID" value="KAF1921452.1"/>
    <property type="molecule type" value="Genomic_DNA"/>
</dbReference>
<reference evidence="1" key="1">
    <citation type="journal article" date="2020" name="Stud. Mycol.">
        <title>101 Dothideomycetes genomes: a test case for predicting lifestyles and emergence of pathogens.</title>
        <authorList>
            <person name="Haridas S."/>
            <person name="Albert R."/>
            <person name="Binder M."/>
            <person name="Bloem J."/>
            <person name="Labutti K."/>
            <person name="Salamov A."/>
            <person name="Andreopoulos B."/>
            <person name="Baker S."/>
            <person name="Barry K."/>
            <person name="Bills G."/>
            <person name="Bluhm B."/>
            <person name="Cannon C."/>
            <person name="Castanera R."/>
            <person name="Culley D."/>
            <person name="Daum C."/>
            <person name="Ezra D."/>
            <person name="Gonzalez J."/>
            <person name="Henrissat B."/>
            <person name="Kuo A."/>
            <person name="Liang C."/>
            <person name="Lipzen A."/>
            <person name="Lutzoni F."/>
            <person name="Magnuson J."/>
            <person name="Mondo S."/>
            <person name="Nolan M."/>
            <person name="Ohm R."/>
            <person name="Pangilinan J."/>
            <person name="Park H.-J."/>
            <person name="Ramirez L."/>
            <person name="Alfaro M."/>
            <person name="Sun H."/>
            <person name="Tritt A."/>
            <person name="Yoshinaga Y."/>
            <person name="Zwiers L.-H."/>
            <person name="Turgeon B."/>
            <person name="Goodwin S."/>
            <person name="Spatafora J."/>
            <person name="Crous P."/>
            <person name="Grigoriev I."/>
        </authorList>
    </citation>
    <scope>NUCLEOTIDE SEQUENCE</scope>
    <source>
        <strain evidence="1">HMLAC05119</strain>
    </source>
</reference>
<accession>A0A6A5R193</accession>
<dbReference type="Proteomes" id="UP000800096">
    <property type="component" value="Unassembled WGS sequence"/>
</dbReference>
<name>A0A6A5R193_AMPQU</name>
<organism evidence="1 2">
    <name type="scientific">Ampelomyces quisqualis</name>
    <name type="common">Powdery mildew agent</name>
    <dbReference type="NCBI Taxonomy" id="50730"/>
    <lineage>
        <taxon>Eukaryota</taxon>
        <taxon>Fungi</taxon>
        <taxon>Dikarya</taxon>
        <taxon>Ascomycota</taxon>
        <taxon>Pezizomycotina</taxon>
        <taxon>Dothideomycetes</taxon>
        <taxon>Pleosporomycetidae</taxon>
        <taxon>Pleosporales</taxon>
        <taxon>Pleosporineae</taxon>
        <taxon>Phaeosphaeriaceae</taxon>
        <taxon>Ampelomyces</taxon>
    </lineage>
</organism>
<dbReference type="AlphaFoldDB" id="A0A6A5R193"/>
<dbReference type="OrthoDB" id="3792543at2759"/>
<keyword evidence="2" id="KW-1185">Reference proteome</keyword>
<evidence type="ECO:0000313" key="1">
    <source>
        <dbReference type="EMBL" id="KAF1921452.1"/>
    </source>
</evidence>
<sequence length="181" mass="20382">MYNALAVLFSIFSISISSSIATALYLLPQFRFTPHTQPNTDLVNKCTFTLWHKQVQTNSARINYIQLNELQDHSNNITIDIAALRPVTARNSYSLISERQAFAIEGLLDNTNLTIRGSDGSDEIRCEHDGVSFTSDDNKLRKDAWCASEAWNDVGTSPGSRLQCAFPCEKVDDEEYNIELR</sequence>
<gene>
    <name evidence="1" type="ORF">BDU57DRAFT_437438</name>
</gene>
<evidence type="ECO:0000313" key="2">
    <source>
        <dbReference type="Proteomes" id="UP000800096"/>
    </source>
</evidence>
<proteinExistence type="predicted"/>
<protein>
    <submittedName>
        <fullName evidence="1">Uncharacterized protein</fullName>
    </submittedName>
</protein>